<name>A0ABD0L368_9CAEN</name>
<sequence length="149" mass="16889">MISSSTCFGRPGYDARPRVLRSPEPVCLWVNFRSQNDVHVSKVHPVCRSRSAWNPVRPSQDLRRNPSFITVFLLPRQAAPPSEKLKSSISTFPVISVLQSRLQVLQSRLQVLQSRLQVLQSRLQDFRIAAAGLDSIQNLAFEASFIYIL</sequence>
<keyword evidence="3" id="KW-1185">Reference proteome</keyword>
<accession>A0ABD0L368</accession>
<evidence type="ECO:0000256" key="1">
    <source>
        <dbReference type="SAM" id="Coils"/>
    </source>
</evidence>
<feature type="coiled-coil region" evidence="1">
    <location>
        <begin position="95"/>
        <end position="129"/>
    </location>
</feature>
<dbReference type="EMBL" id="JACVVK020000091">
    <property type="protein sequence ID" value="KAK7493570.1"/>
    <property type="molecule type" value="Genomic_DNA"/>
</dbReference>
<reference evidence="2 3" key="1">
    <citation type="journal article" date="2023" name="Sci. Data">
        <title>Genome assembly of the Korean intertidal mud-creeper Batillaria attramentaria.</title>
        <authorList>
            <person name="Patra A.K."/>
            <person name="Ho P.T."/>
            <person name="Jun S."/>
            <person name="Lee S.J."/>
            <person name="Kim Y."/>
            <person name="Won Y.J."/>
        </authorList>
    </citation>
    <scope>NUCLEOTIDE SEQUENCE [LARGE SCALE GENOMIC DNA]</scope>
    <source>
        <strain evidence="2">Wonlab-2016</strain>
    </source>
</reference>
<gene>
    <name evidence="2" type="ORF">BaRGS_00015082</name>
</gene>
<dbReference type="AlphaFoldDB" id="A0ABD0L368"/>
<evidence type="ECO:0000313" key="3">
    <source>
        <dbReference type="Proteomes" id="UP001519460"/>
    </source>
</evidence>
<protein>
    <submittedName>
        <fullName evidence="2">Uncharacterized protein</fullName>
    </submittedName>
</protein>
<organism evidence="2 3">
    <name type="scientific">Batillaria attramentaria</name>
    <dbReference type="NCBI Taxonomy" id="370345"/>
    <lineage>
        <taxon>Eukaryota</taxon>
        <taxon>Metazoa</taxon>
        <taxon>Spiralia</taxon>
        <taxon>Lophotrochozoa</taxon>
        <taxon>Mollusca</taxon>
        <taxon>Gastropoda</taxon>
        <taxon>Caenogastropoda</taxon>
        <taxon>Sorbeoconcha</taxon>
        <taxon>Cerithioidea</taxon>
        <taxon>Batillariidae</taxon>
        <taxon>Batillaria</taxon>
    </lineage>
</organism>
<evidence type="ECO:0000313" key="2">
    <source>
        <dbReference type="EMBL" id="KAK7493570.1"/>
    </source>
</evidence>
<dbReference type="Proteomes" id="UP001519460">
    <property type="component" value="Unassembled WGS sequence"/>
</dbReference>
<keyword evidence="1" id="KW-0175">Coiled coil</keyword>
<proteinExistence type="predicted"/>
<comment type="caution">
    <text evidence="2">The sequence shown here is derived from an EMBL/GenBank/DDBJ whole genome shotgun (WGS) entry which is preliminary data.</text>
</comment>